<dbReference type="OrthoDB" id="5416547at2"/>
<dbReference type="PANTHER" id="PTHR30537">
    <property type="entry name" value="HTH-TYPE TRANSCRIPTIONAL REGULATOR"/>
    <property type="match status" value="1"/>
</dbReference>
<dbReference type="PROSITE" id="PS50931">
    <property type="entry name" value="HTH_LYSR"/>
    <property type="match status" value="1"/>
</dbReference>
<keyword evidence="2" id="KW-0805">Transcription regulation</keyword>
<gene>
    <name evidence="6" type="ORF">BON30_12710</name>
</gene>
<keyword evidence="7" id="KW-1185">Reference proteome</keyword>
<dbReference type="PANTHER" id="PTHR30537:SF1">
    <property type="entry name" value="HTH-TYPE TRANSCRIPTIONAL REGULATOR PGRR"/>
    <property type="match status" value="1"/>
</dbReference>
<dbReference type="GO" id="GO:0003700">
    <property type="term" value="F:DNA-binding transcription factor activity"/>
    <property type="evidence" value="ECO:0007669"/>
    <property type="project" value="InterPro"/>
</dbReference>
<organism evidence="6 7">
    <name type="scientific">Cystobacter ferrugineus</name>
    <dbReference type="NCBI Taxonomy" id="83449"/>
    <lineage>
        <taxon>Bacteria</taxon>
        <taxon>Pseudomonadati</taxon>
        <taxon>Myxococcota</taxon>
        <taxon>Myxococcia</taxon>
        <taxon>Myxococcales</taxon>
        <taxon>Cystobacterineae</taxon>
        <taxon>Archangiaceae</taxon>
        <taxon>Cystobacter</taxon>
    </lineage>
</organism>
<proteinExistence type="inferred from homology"/>
<sequence>MHRTGLIELETVLAVARHGSFRAAARQLGMSTSAVSSAVAGLEARLKARLFHRTTRSVALTEAGQRYVQRIAPAVAEIRGANEEINSQPEAPSGTLRINAPRDAVQMIFEPLLLEYLHRHPRMKLDIVSESRPIDIVADGFDAGIRLAEAVPQDMVSVPLSDDLRMVVVGSPAYFAEHGKPRTPDELTGHAAIRMRFSHGGLYRWELERRGEALEIDLPPRLILSEPRAALQAVRAGLGVAFLSEWHLSEDLASGRLVTVLDDWCPPFPGLRLYYPRHRYVPAGLKALVELIREKNLGRRAAR</sequence>
<dbReference type="Gene3D" id="3.40.190.290">
    <property type="match status" value="1"/>
</dbReference>
<feature type="domain" description="HTH lysR-type" evidence="5">
    <location>
        <begin position="9"/>
        <end position="61"/>
    </location>
</feature>
<reference evidence="6 7" key="2">
    <citation type="submission" date="2016-12" db="EMBL/GenBank/DDBJ databases">
        <title>Draft Genome Sequence of Cystobacter ferrugineus Strain Cbfe23.</title>
        <authorList>
            <person name="Akbar S."/>
            <person name="Dowd S.E."/>
            <person name="Stevens D.C."/>
        </authorList>
    </citation>
    <scope>NUCLEOTIDE SEQUENCE [LARGE SCALE GENOMIC DNA]</scope>
    <source>
        <strain evidence="6 7">Cbfe23</strain>
    </source>
</reference>
<dbReference type="InterPro" id="IPR036390">
    <property type="entry name" value="WH_DNA-bd_sf"/>
</dbReference>
<keyword evidence="4" id="KW-0804">Transcription</keyword>
<dbReference type="FunFam" id="1.10.10.10:FF:000001">
    <property type="entry name" value="LysR family transcriptional regulator"/>
    <property type="match status" value="1"/>
</dbReference>
<dbReference type="InterPro" id="IPR000847">
    <property type="entry name" value="LysR_HTH_N"/>
</dbReference>
<dbReference type="AlphaFoldDB" id="A0A1L9BCJ2"/>
<evidence type="ECO:0000256" key="4">
    <source>
        <dbReference type="ARBA" id="ARBA00023163"/>
    </source>
</evidence>
<dbReference type="RefSeq" id="WP_071898570.1">
    <property type="nucleotide sequence ID" value="NZ_MPIN01000003.1"/>
</dbReference>
<evidence type="ECO:0000313" key="6">
    <source>
        <dbReference type="EMBL" id="OJH39938.1"/>
    </source>
</evidence>
<evidence type="ECO:0000259" key="5">
    <source>
        <dbReference type="PROSITE" id="PS50931"/>
    </source>
</evidence>
<evidence type="ECO:0000256" key="2">
    <source>
        <dbReference type="ARBA" id="ARBA00023015"/>
    </source>
</evidence>
<reference evidence="7" key="1">
    <citation type="submission" date="2016-11" db="EMBL/GenBank/DDBJ databases">
        <authorList>
            <person name="Shukria A."/>
            <person name="Stevens D.C."/>
        </authorList>
    </citation>
    <scope>NUCLEOTIDE SEQUENCE [LARGE SCALE GENOMIC DNA]</scope>
    <source>
        <strain evidence="7">Cbfe23</strain>
    </source>
</reference>
<evidence type="ECO:0000256" key="3">
    <source>
        <dbReference type="ARBA" id="ARBA00023125"/>
    </source>
</evidence>
<dbReference type="Gene3D" id="1.10.10.10">
    <property type="entry name" value="Winged helix-like DNA-binding domain superfamily/Winged helix DNA-binding domain"/>
    <property type="match status" value="1"/>
</dbReference>
<dbReference type="EMBL" id="MPIN01000003">
    <property type="protein sequence ID" value="OJH39938.1"/>
    <property type="molecule type" value="Genomic_DNA"/>
</dbReference>
<protein>
    <submittedName>
        <fullName evidence="6">LysR family transcriptional regulator</fullName>
    </submittedName>
</protein>
<dbReference type="STRING" id="83449.BON30_12710"/>
<keyword evidence="3" id="KW-0238">DNA-binding</keyword>
<dbReference type="SUPFAM" id="SSF46785">
    <property type="entry name" value="Winged helix' DNA-binding domain"/>
    <property type="match status" value="1"/>
</dbReference>
<dbReference type="Pfam" id="PF00126">
    <property type="entry name" value="HTH_1"/>
    <property type="match status" value="1"/>
</dbReference>
<dbReference type="GO" id="GO:0006351">
    <property type="term" value="P:DNA-templated transcription"/>
    <property type="evidence" value="ECO:0007669"/>
    <property type="project" value="TreeGrafter"/>
</dbReference>
<dbReference type="CDD" id="cd08474">
    <property type="entry name" value="PBP2_CrgA_like_5"/>
    <property type="match status" value="1"/>
</dbReference>
<dbReference type="GO" id="GO:0043565">
    <property type="term" value="F:sequence-specific DNA binding"/>
    <property type="evidence" value="ECO:0007669"/>
    <property type="project" value="TreeGrafter"/>
</dbReference>
<accession>A0A1L9BCJ2</accession>
<dbReference type="InterPro" id="IPR058163">
    <property type="entry name" value="LysR-type_TF_proteobact-type"/>
</dbReference>
<dbReference type="SUPFAM" id="SSF53850">
    <property type="entry name" value="Periplasmic binding protein-like II"/>
    <property type="match status" value="1"/>
</dbReference>
<evidence type="ECO:0000313" key="7">
    <source>
        <dbReference type="Proteomes" id="UP000182229"/>
    </source>
</evidence>
<comment type="caution">
    <text evidence="6">The sequence shown here is derived from an EMBL/GenBank/DDBJ whole genome shotgun (WGS) entry which is preliminary data.</text>
</comment>
<dbReference type="InterPro" id="IPR005119">
    <property type="entry name" value="LysR_subst-bd"/>
</dbReference>
<name>A0A1L9BCJ2_9BACT</name>
<comment type="similarity">
    <text evidence="1">Belongs to the LysR transcriptional regulatory family.</text>
</comment>
<evidence type="ECO:0000256" key="1">
    <source>
        <dbReference type="ARBA" id="ARBA00009437"/>
    </source>
</evidence>
<dbReference type="Pfam" id="PF03466">
    <property type="entry name" value="LysR_substrate"/>
    <property type="match status" value="1"/>
</dbReference>
<dbReference type="Proteomes" id="UP000182229">
    <property type="component" value="Unassembled WGS sequence"/>
</dbReference>
<dbReference type="InterPro" id="IPR036388">
    <property type="entry name" value="WH-like_DNA-bd_sf"/>
</dbReference>